<feature type="domain" description="Glycosyltransferase 2-like" evidence="4">
    <location>
        <begin position="5"/>
        <end position="170"/>
    </location>
</feature>
<dbReference type="Gene3D" id="3.90.550.10">
    <property type="entry name" value="Spore Coat Polysaccharide Biosynthesis Protein SpsA, Chain A"/>
    <property type="match status" value="1"/>
</dbReference>
<dbReference type="PANTHER" id="PTHR43685">
    <property type="entry name" value="GLYCOSYLTRANSFERASE"/>
    <property type="match status" value="1"/>
</dbReference>
<proteinExistence type="inferred from homology"/>
<dbReference type="Proteomes" id="UP000580839">
    <property type="component" value="Unassembled WGS sequence"/>
</dbReference>
<keyword evidence="2" id="KW-0328">Glycosyltransferase</keyword>
<dbReference type="PANTHER" id="PTHR43685:SF5">
    <property type="entry name" value="GLYCOSYLTRANSFERASE EPSE-RELATED"/>
    <property type="match status" value="1"/>
</dbReference>
<dbReference type="SUPFAM" id="SSF53448">
    <property type="entry name" value="Nucleotide-diphospho-sugar transferases"/>
    <property type="match status" value="1"/>
</dbReference>
<dbReference type="Pfam" id="PF00535">
    <property type="entry name" value="Glycos_transf_2"/>
    <property type="match status" value="1"/>
</dbReference>
<organism evidence="5 6">
    <name type="scientific">Eiseniibacteriota bacterium</name>
    <dbReference type="NCBI Taxonomy" id="2212470"/>
    <lineage>
        <taxon>Bacteria</taxon>
        <taxon>Candidatus Eiseniibacteriota</taxon>
    </lineage>
</organism>
<evidence type="ECO:0000256" key="2">
    <source>
        <dbReference type="ARBA" id="ARBA00022676"/>
    </source>
</evidence>
<gene>
    <name evidence="5" type="ORF">HOP12_07180</name>
</gene>
<comment type="caution">
    <text evidence="5">The sequence shown here is derived from an EMBL/GenBank/DDBJ whole genome shotgun (WGS) entry which is preliminary data.</text>
</comment>
<name>A0A849SM88_UNCEI</name>
<protein>
    <submittedName>
        <fullName evidence="5">Glycosyltransferase</fullName>
    </submittedName>
</protein>
<keyword evidence="3 5" id="KW-0808">Transferase</keyword>
<dbReference type="EMBL" id="JABFRW010000081">
    <property type="protein sequence ID" value="NOT33937.1"/>
    <property type="molecule type" value="Genomic_DNA"/>
</dbReference>
<dbReference type="GO" id="GO:0016757">
    <property type="term" value="F:glycosyltransferase activity"/>
    <property type="evidence" value="ECO:0007669"/>
    <property type="project" value="UniProtKB-KW"/>
</dbReference>
<evidence type="ECO:0000256" key="1">
    <source>
        <dbReference type="ARBA" id="ARBA00006739"/>
    </source>
</evidence>
<reference evidence="5 6" key="1">
    <citation type="submission" date="2020-04" db="EMBL/GenBank/DDBJ databases">
        <title>Metagenomic profiling of ammonia- and methane-oxidizing microorganisms in a Dutch drinking water treatment plant.</title>
        <authorList>
            <person name="Poghosyan L."/>
            <person name="Leucker S."/>
        </authorList>
    </citation>
    <scope>NUCLEOTIDE SEQUENCE [LARGE SCALE GENOMIC DNA]</scope>
    <source>
        <strain evidence="5">S-RSF-IL-03</strain>
    </source>
</reference>
<evidence type="ECO:0000259" key="4">
    <source>
        <dbReference type="Pfam" id="PF00535"/>
    </source>
</evidence>
<dbReference type="AlphaFoldDB" id="A0A849SM88"/>
<dbReference type="InterPro" id="IPR029044">
    <property type="entry name" value="Nucleotide-diphossugar_trans"/>
</dbReference>
<evidence type="ECO:0000313" key="5">
    <source>
        <dbReference type="EMBL" id="NOT33937.1"/>
    </source>
</evidence>
<evidence type="ECO:0000313" key="6">
    <source>
        <dbReference type="Proteomes" id="UP000580839"/>
    </source>
</evidence>
<evidence type="ECO:0000256" key="3">
    <source>
        <dbReference type="ARBA" id="ARBA00022679"/>
    </source>
</evidence>
<comment type="similarity">
    <text evidence="1">Belongs to the glycosyltransferase 2 family.</text>
</comment>
<sequence length="320" mass="36158">MCELSVLVPVRDARAWLPASLRSLWRQSFRDFEVVAVDDGSRDGSAEWLDREAGRETRLRVIHTPARGLPTALATAFAAARADVIARHDADDVSHRERFTLQRAAFRADPALDVLGTRLRLFPDSQVGAGMRRWRSWHDALLTHEAMEREALIDSPLAHGTLMARRAALERAGGWIERGWAEDVDLWLRLFRDGARFAKLPRVLYGWRRHAASATHRDPRYRPAAYRALRLAALRSGFLAHRRDVMLVAVGATLEHWRRSLEEDGCRVSTRSFGRPSAAALATLSPPLVLAFGARPARERWRAALVKHGWNELSQFIFTG</sequence>
<accession>A0A849SM88</accession>
<dbReference type="InterPro" id="IPR001173">
    <property type="entry name" value="Glyco_trans_2-like"/>
</dbReference>
<dbReference type="InterPro" id="IPR050834">
    <property type="entry name" value="Glycosyltransf_2"/>
</dbReference>